<proteinExistence type="predicted"/>
<evidence type="ECO:0000313" key="1">
    <source>
        <dbReference type="EMBL" id="KAH7856736.1"/>
    </source>
</evidence>
<protein>
    <submittedName>
        <fullName evidence="1">Uncharacterized protein</fullName>
    </submittedName>
</protein>
<keyword evidence="2" id="KW-1185">Reference proteome</keyword>
<accession>A0ACB7YTI6</accession>
<organism evidence="1 2">
    <name type="scientific">Vaccinium darrowii</name>
    <dbReference type="NCBI Taxonomy" id="229202"/>
    <lineage>
        <taxon>Eukaryota</taxon>
        <taxon>Viridiplantae</taxon>
        <taxon>Streptophyta</taxon>
        <taxon>Embryophyta</taxon>
        <taxon>Tracheophyta</taxon>
        <taxon>Spermatophyta</taxon>
        <taxon>Magnoliopsida</taxon>
        <taxon>eudicotyledons</taxon>
        <taxon>Gunneridae</taxon>
        <taxon>Pentapetalae</taxon>
        <taxon>asterids</taxon>
        <taxon>Ericales</taxon>
        <taxon>Ericaceae</taxon>
        <taxon>Vaccinioideae</taxon>
        <taxon>Vaccinieae</taxon>
        <taxon>Vaccinium</taxon>
    </lineage>
</organism>
<dbReference type="Proteomes" id="UP000828048">
    <property type="component" value="Chromosome 3"/>
</dbReference>
<dbReference type="EMBL" id="CM037153">
    <property type="protein sequence ID" value="KAH7856736.1"/>
    <property type="molecule type" value="Genomic_DNA"/>
</dbReference>
<reference evidence="1 2" key="1">
    <citation type="journal article" date="2021" name="Hortic Res">
        <title>High-quality reference genome and annotation aids understanding of berry development for evergreen blueberry (Vaccinium darrowii).</title>
        <authorList>
            <person name="Yu J."/>
            <person name="Hulse-Kemp A.M."/>
            <person name="Babiker E."/>
            <person name="Staton M."/>
        </authorList>
    </citation>
    <scope>NUCLEOTIDE SEQUENCE [LARGE SCALE GENOMIC DNA]</scope>
    <source>
        <strain evidence="2">cv. NJ 8807/NJ 8810</strain>
        <tissue evidence="1">Young leaf</tissue>
    </source>
</reference>
<name>A0ACB7YTI6_9ERIC</name>
<gene>
    <name evidence="1" type="ORF">Vadar_004910</name>
</gene>
<sequence>MVVSFLALMRSWLDDLDGLDWLHFRGHRLTSLRYIRDVSIRPELLRAATQFWDPEVHVFRFGLHELCPTVEEFFAYLGGFDLAEPIVPLYGVGFAPVLSSNLEISNNAAKSLIRGGFLNIPRLIEGFRSDNFALCLCLLAAFLFVQSDGQASSSLVGVAMQKEERKNVAPMVLAETLMGLDGVHAGRTDVFEGSPLLLQLWLCDKANLLEPVPRNRVHETQGFVIRNFREVLDDVGGLTRWTFYVPNRILRQLGARQVPPPAGPEDFVMPNFNVATFRAYQSNWRERTTIPRDLYPSVLLPARYKRWLTRDIEARDNGN</sequence>
<evidence type="ECO:0000313" key="2">
    <source>
        <dbReference type="Proteomes" id="UP000828048"/>
    </source>
</evidence>
<comment type="caution">
    <text evidence="1">The sequence shown here is derived from an EMBL/GenBank/DDBJ whole genome shotgun (WGS) entry which is preliminary data.</text>
</comment>